<dbReference type="Proteomes" id="UP001222800">
    <property type="component" value="Chromosome"/>
</dbReference>
<evidence type="ECO:0000256" key="1">
    <source>
        <dbReference type="SAM" id="Phobius"/>
    </source>
</evidence>
<dbReference type="EMBL" id="CP120733">
    <property type="protein sequence ID" value="WFD10602.1"/>
    <property type="molecule type" value="Genomic_DNA"/>
</dbReference>
<gene>
    <name evidence="2" type="ORF">P4S50_00585</name>
</gene>
<dbReference type="Pfam" id="PF09527">
    <property type="entry name" value="ATPase_gene1"/>
    <property type="match status" value="1"/>
</dbReference>
<sequence length="76" mass="8435">MSKKNKWLEALTYLGLVSQIGVYMVVPILVCGFLGGVIDRKFNTGHVFFIIFIVLGIGAGFINAYKLSISVIKKRK</sequence>
<dbReference type="RefSeq" id="WP_277732569.1">
    <property type="nucleotide sequence ID" value="NZ_CP120733.1"/>
</dbReference>
<keyword evidence="1" id="KW-0812">Transmembrane</keyword>
<protein>
    <submittedName>
        <fullName evidence="2">AtpZ/AtpI family protein</fullName>
    </submittedName>
</protein>
<keyword evidence="3" id="KW-1185">Reference proteome</keyword>
<keyword evidence="1" id="KW-1133">Transmembrane helix</keyword>
<proteinExistence type="predicted"/>
<evidence type="ECO:0000313" key="2">
    <source>
        <dbReference type="EMBL" id="WFD10602.1"/>
    </source>
</evidence>
<name>A0ABY8EGK2_9FIRM</name>
<feature type="transmembrane region" description="Helical" evidence="1">
    <location>
        <begin position="12"/>
        <end position="35"/>
    </location>
</feature>
<evidence type="ECO:0000313" key="3">
    <source>
        <dbReference type="Proteomes" id="UP001222800"/>
    </source>
</evidence>
<dbReference type="InterPro" id="IPR032820">
    <property type="entry name" value="ATPase_put"/>
</dbReference>
<accession>A0ABY8EGK2</accession>
<reference evidence="2 3" key="1">
    <citation type="submission" date="2023-03" db="EMBL/GenBank/DDBJ databases">
        <title>Complete genome sequence of Tepidibacter sp. SWIR-1, isolated from a deep-sea hydrothermal vent.</title>
        <authorList>
            <person name="Li X."/>
        </authorList>
    </citation>
    <scope>NUCLEOTIDE SEQUENCE [LARGE SCALE GENOMIC DNA]</scope>
    <source>
        <strain evidence="2 3">SWIR-1</strain>
    </source>
</reference>
<organism evidence="2 3">
    <name type="scientific">Tepidibacter hydrothermalis</name>
    <dbReference type="NCBI Taxonomy" id="3036126"/>
    <lineage>
        <taxon>Bacteria</taxon>
        <taxon>Bacillati</taxon>
        <taxon>Bacillota</taxon>
        <taxon>Clostridia</taxon>
        <taxon>Peptostreptococcales</taxon>
        <taxon>Peptostreptococcaceae</taxon>
        <taxon>Tepidibacter</taxon>
    </lineage>
</organism>
<keyword evidence="1" id="KW-0472">Membrane</keyword>
<feature type="transmembrane region" description="Helical" evidence="1">
    <location>
        <begin position="47"/>
        <end position="65"/>
    </location>
</feature>